<dbReference type="CDD" id="cd06257">
    <property type="entry name" value="DnaJ"/>
    <property type="match status" value="1"/>
</dbReference>
<dbReference type="InterPro" id="IPR001623">
    <property type="entry name" value="DnaJ_domain"/>
</dbReference>
<dbReference type="PROSITE" id="PS00636">
    <property type="entry name" value="DNAJ_1"/>
    <property type="match status" value="1"/>
</dbReference>
<feature type="compositionally biased region" description="Polar residues" evidence="1">
    <location>
        <begin position="93"/>
        <end position="109"/>
    </location>
</feature>
<dbReference type="InterPro" id="IPR018253">
    <property type="entry name" value="DnaJ_domain_CS"/>
</dbReference>
<feature type="domain" description="J" evidence="2">
    <location>
        <begin position="7"/>
        <end position="75"/>
    </location>
</feature>
<dbReference type="PANTHER" id="PTHR44240">
    <property type="entry name" value="DNAJ DOMAIN (PROKARYOTIC HEAT SHOCK PROTEIN)-RELATED"/>
    <property type="match status" value="1"/>
</dbReference>
<organism evidence="3 4">
    <name type="scientific">Diatrype stigma</name>
    <dbReference type="NCBI Taxonomy" id="117547"/>
    <lineage>
        <taxon>Eukaryota</taxon>
        <taxon>Fungi</taxon>
        <taxon>Dikarya</taxon>
        <taxon>Ascomycota</taxon>
        <taxon>Pezizomycotina</taxon>
        <taxon>Sordariomycetes</taxon>
        <taxon>Xylariomycetidae</taxon>
        <taxon>Xylariales</taxon>
        <taxon>Diatrypaceae</taxon>
        <taxon>Diatrype</taxon>
    </lineage>
</organism>
<dbReference type="PROSITE" id="PS50076">
    <property type="entry name" value="DNAJ_2"/>
    <property type="match status" value="1"/>
</dbReference>
<evidence type="ECO:0000313" key="4">
    <source>
        <dbReference type="Proteomes" id="UP001320420"/>
    </source>
</evidence>
<evidence type="ECO:0000313" key="3">
    <source>
        <dbReference type="EMBL" id="KAK7746594.1"/>
    </source>
</evidence>
<feature type="compositionally biased region" description="Basic and acidic residues" evidence="1">
    <location>
        <begin position="409"/>
        <end position="424"/>
    </location>
</feature>
<dbReference type="InterPro" id="IPR052276">
    <property type="entry name" value="Diphthamide-biosynth_chaperone"/>
</dbReference>
<proteinExistence type="predicted"/>
<dbReference type="AlphaFoldDB" id="A0AAN9UM03"/>
<feature type="compositionally biased region" description="Pro residues" evidence="1">
    <location>
        <begin position="367"/>
        <end position="385"/>
    </location>
</feature>
<keyword evidence="4" id="KW-1185">Reference proteome</keyword>
<name>A0AAN9UM03_9PEZI</name>
<reference evidence="3 4" key="1">
    <citation type="submission" date="2024-02" db="EMBL/GenBank/DDBJ databases">
        <title>De novo assembly and annotation of 12 fungi associated with fruit tree decline syndrome in Ontario, Canada.</title>
        <authorList>
            <person name="Sulman M."/>
            <person name="Ellouze W."/>
            <person name="Ilyukhin E."/>
        </authorList>
    </citation>
    <scope>NUCLEOTIDE SEQUENCE [LARGE SCALE GENOMIC DNA]</scope>
    <source>
        <strain evidence="3 4">M11/M66-122</strain>
    </source>
</reference>
<dbReference type="EMBL" id="JAKJXP020000096">
    <property type="protein sequence ID" value="KAK7746594.1"/>
    <property type="molecule type" value="Genomic_DNA"/>
</dbReference>
<evidence type="ECO:0000259" key="2">
    <source>
        <dbReference type="PROSITE" id="PS50076"/>
    </source>
</evidence>
<comment type="caution">
    <text evidence="3">The sequence shown here is derived from an EMBL/GenBank/DDBJ whole genome shotgun (WGS) entry which is preliminary data.</text>
</comment>
<feature type="compositionally biased region" description="Basic and acidic residues" evidence="1">
    <location>
        <begin position="284"/>
        <end position="308"/>
    </location>
</feature>
<dbReference type="InterPro" id="IPR036869">
    <property type="entry name" value="J_dom_sf"/>
</dbReference>
<dbReference type="SUPFAM" id="SSF46565">
    <property type="entry name" value="Chaperone J-domain"/>
    <property type="match status" value="1"/>
</dbReference>
<gene>
    <name evidence="3" type="ORF">SLS62_009315</name>
</gene>
<feature type="compositionally biased region" description="Basic and acidic residues" evidence="1">
    <location>
        <begin position="386"/>
        <end position="399"/>
    </location>
</feature>
<dbReference type="Gene3D" id="1.10.287.110">
    <property type="entry name" value="DnaJ domain"/>
    <property type="match status" value="1"/>
</dbReference>
<feature type="compositionally biased region" description="Polar residues" evidence="1">
    <location>
        <begin position="345"/>
        <end position="355"/>
    </location>
</feature>
<protein>
    <recommendedName>
        <fullName evidence="2">J domain-containing protein</fullName>
    </recommendedName>
</protein>
<dbReference type="PANTHER" id="PTHR44240:SF10">
    <property type="entry name" value="J DOMAIN-CONTAINING PROTEIN"/>
    <property type="match status" value="1"/>
</dbReference>
<feature type="compositionally biased region" description="Basic and acidic residues" evidence="1">
    <location>
        <begin position="112"/>
        <end position="122"/>
    </location>
</feature>
<dbReference type="PRINTS" id="PR00625">
    <property type="entry name" value="JDOMAIN"/>
</dbReference>
<dbReference type="Proteomes" id="UP001320420">
    <property type="component" value="Unassembled WGS sequence"/>
</dbReference>
<feature type="compositionally biased region" description="Basic and acidic residues" evidence="1">
    <location>
        <begin position="513"/>
        <end position="524"/>
    </location>
</feature>
<feature type="compositionally biased region" description="Basic and acidic residues" evidence="1">
    <location>
        <begin position="79"/>
        <end position="92"/>
    </location>
</feature>
<accession>A0AAN9UM03</accession>
<dbReference type="SMART" id="SM00271">
    <property type="entry name" value="DnaJ"/>
    <property type="match status" value="1"/>
</dbReference>
<feature type="region of interest" description="Disordered" evidence="1">
    <location>
        <begin position="79"/>
        <end position="588"/>
    </location>
</feature>
<dbReference type="Pfam" id="PF00226">
    <property type="entry name" value="DnaJ"/>
    <property type="match status" value="1"/>
</dbReference>
<sequence length="636" mass="72846">MFTLPPDPYKALGVPKDAQNPEIKAAYRKLVLKCHPDKVQDPQLKAEKQAEFQLVHQAYELLIDDISRDKYDEKVRYNEKFSELEREREKAKMSSSAPTNGRTPRTPSRSRGYYEPEIRTAEPRPSTFKTGTPPSSRKFYEAGHTSSHSWEDDLGSSSKPYDDTRRFKKSASYERERDREWEREREHEKEREKEREREKLERRKRREKEAEEQARESAREREREREQRDRAKQEQKAAKEAEEAKEAKKKKERRDKDKDKKKVDKERKRETEDKHRRKSPYVEPYHEDSDVEDATAHVFEKSSSRKSEEEDTHPTMTTDRERKNSANLEFAARYLERSGAKPANLSRSPTFQDGPSYSVRHVAPMAVPTPPPATASAHPPPPPPARDTRDIDVEEDTPRRSSGRSGRTKPPDALRSSTKESRDKSSHRKSGTRSASRDAAARPTVVEVAPGVNRIPGLQKSYSDPHRVVQLNRSYTDYSSPRPGPRPVPGMERQNTWQQGDDRGRGRGRHVHAHSEESEDDVLHHPSWRTQSPEPLVGATRYTVADGKTRRKVPVEAMPIPPRGHKVRHVAANTSSPRADPGAAGYHPEAYGEAPVHAAFSSVKYAAVVQPEEVAYSGLPRYSSSYTKDPYSTPVY</sequence>
<evidence type="ECO:0000256" key="1">
    <source>
        <dbReference type="SAM" id="MobiDB-lite"/>
    </source>
</evidence>
<feature type="compositionally biased region" description="Basic and acidic residues" evidence="1">
    <location>
        <begin position="160"/>
        <end position="246"/>
    </location>
</feature>
<feature type="compositionally biased region" description="Basic and acidic residues" evidence="1">
    <location>
        <begin position="254"/>
        <end position="274"/>
    </location>
</feature>